<keyword evidence="1" id="KW-0285">Flavoprotein</keyword>
<dbReference type="GO" id="GO:0071949">
    <property type="term" value="F:FAD binding"/>
    <property type="evidence" value="ECO:0007669"/>
    <property type="project" value="InterPro"/>
</dbReference>
<keyword evidence="3" id="KW-0560">Oxidoreductase</keyword>
<dbReference type="GO" id="GO:0016491">
    <property type="term" value="F:oxidoreductase activity"/>
    <property type="evidence" value="ECO:0007669"/>
    <property type="project" value="UniProtKB-KW"/>
</dbReference>
<dbReference type="InterPro" id="IPR051104">
    <property type="entry name" value="FAD_monoxygenase"/>
</dbReference>
<evidence type="ECO:0000313" key="7">
    <source>
        <dbReference type="Proteomes" id="UP000198406"/>
    </source>
</evidence>
<protein>
    <recommendedName>
        <fullName evidence="5">FAD-binding domain-containing protein</fullName>
    </recommendedName>
</protein>
<dbReference type="Proteomes" id="UP000198406">
    <property type="component" value="Unassembled WGS sequence"/>
</dbReference>
<dbReference type="InParanoid" id="A0A1Z5KHK4"/>
<dbReference type="PANTHER" id="PTHR46720">
    <property type="entry name" value="HYDROXYLASE, PUTATIVE (AFU_ORTHOLOGUE AFUA_3G01460)-RELATED"/>
    <property type="match status" value="1"/>
</dbReference>
<sequence>MKFSIASSIAALLQIALIGALEQKPIRRVGIIGSGVAGLTLAHALQELDQVEIFDARSELNRKEGAGFQLNGGLASFEADLQRAVAEAGMPLEGIQSRSKAWFGKTENQDYSTLLQLNINELIRQASEEVSDELLDDDGNAKWTAITRGALQEVLRNNLPSSVPIRFNKKLTSINEHESGGVLCGFDDGSCSGPFDMVVGCDGIRSATKEFVNTAKIEEKKTSLPPSNAIYSGIRIRFAVVDETVEEKQTSGTKLTQYFGDGGYALHGKFGAGKGRPLTSMAVFVYLDENYIGPFQVAKERKDRVTVGENADWTQTVEQQLESSRSNMLSQLTAFNIPDKDKALESVIRNADRIYELGSYFHNPFTRWSRILKNGSCVVLCGDAAHAMPPFLGQGSNQAIQSAYCLGNKILEYNQQLEDENGDLTLEKTLATYREVRWKPTFNILWKALFLGYLETGGGNGIYSKPRDSFFQLMGAVGVAKGVLLGAAVPKIR</sequence>
<proteinExistence type="predicted"/>
<dbReference type="EMBL" id="BDSP01000224">
    <property type="protein sequence ID" value="GAX25428.1"/>
    <property type="molecule type" value="Genomic_DNA"/>
</dbReference>
<evidence type="ECO:0000256" key="4">
    <source>
        <dbReference type="SAM" id="SignalP"/>
    </source>
</evidence>
<feature type="domain" description="FAD-binding" evidence="5">
    <location>
        <begin position="378"/>
        <end position="413"/>
    </location>
</feature>
<dbReference type="OrthoDB" id="417877at2759"/>
<dbReference type="GO" id="GO:0044550">
    <property type="term" value="P:secondary metabolite biosynthetic process"/>
    <property type="evidence" value="ECO:0007669"/>
    <property type="project" value="TreeGrafter"/>
</dbReference>
<accession>A0A1Z5KHK4</accession>
<keyword evidence="4" id="KW-0732">Signal</keyword>
<dbReference type="PRINTS" id="PR00420">
    <property type="entry name" value="RNGMNOXGNASE"/>
</dbReference>
<name>A0A1Z5KHK4_FISSO</name>
<evidence type="ECO:0000256" key="3">
    <source>
        <dbReference type="ARBA" id="ARBA00023002"/>
    </source>
</evidence>
<dbReference type="SUPFAM" id="SSF51905">
    <property type="entry name" value="FAD/NAD(P)-binding domain"/>
    <property type="match status" value="1"/>
</dbReference>
<dbReference type="AlphaFoldDB" id="A0A1Z5KHK4"/>
<dbReference type="PANTHER" id="PTHR46720:SF3">
    <property type="entry name" value="FAD-BINDING DOMAIN-CONTAINING PROTEIN-RELATED"/>
    <property type="match status" value="1"/>
</dbReference>
<evidence type="ECO:0000256" key="2">
    <source>
        <dbReference type="ARBA" id="ARBA00022827"/>
    </source>
</evidence>
<evidence type="ECO:0000313" key="6">
    <source>
        <dbReference type="EMBL" id="GAX25428.1"/>
    </source>
</evidence>
<dbReference type="Gene3D" id="3.50.50.60">
    <property type="entry name" value="FAD/NAD(P)-binding domain"/>
    <property type="match status" value="1"/>
</dbReference>
<evidence type="ECO:0000259" key="5">
    <source>
        <dbReference type="Pfam" id="PF01494"/>
    </source>
</evidence>
<gene>
    <name evidence="6" type="ORF">FisN_1Hh382</name>
</gene>
<keyword evidence="2" id="KW-0274">FAD</keyword>
<organism evidence="6 7">
    <name type="scientific">Fistulifera solaris</name>
    <name type="common">Oleaginous diatom</name>
    <dbReference type="NCBI Taxonomy" id="1519565"/>
    <lineage>
        <taxon>Eukaryota</taxon>
        <taxon>Sar</taxon>
        <taxon>Stramenopiles</taxon>
        <taxon>Ochrophyta</taxon>
        <taxon>Bacillariophyta</taxon>
        <taxon>Bacillariophyceae</taxon>
        <taxon>Bacillariophycidae</taxon>
        <taxon>Naviculales</taxon>
        <taxon>Naviculaceae</taxon>
        <taxon>Fistulifera</taxon>
    </lineage>
</organism>
<evidence type="ECO:0000256" key="1">
    <source>
        <dbReference type="ARBA" id="ARBA00022630"/>
    </source>
</evidence>
<keyword evidence="7" id="KW-1185">Reference proteome</keyword>
<dbReference type="Pfam" id="PF01494">
    <property type="entry name" value="FAD_binding_3"/>
    <property type="match status" value="2"/>
</dbReference>
<feature type="domain" description="FAD-binding" evidence="5">
    <location>
        <begin position="29"/>
        <end position="223"/>
    </location>
</feature>
<dbReference type="InterPro" id="IPR036188">
    <property type="entry name" value="FAD/NAD-bd_sf"/>
</dbReference>
<feature type="signal peptide" evidence="4">
    <location>
        <begin position="1"/>
        <end position="20"/>
    </location>
</feature>
<dbReference type="InterPro" id="IPR002938">
    <property type="entry name" value="FAD-bd"/>
</dbReference>
<comment type="caution">
    <text evidence="6">The sequence shown here is derived from an EMBL/GenBank/DDBJ whole genome shotgun (WGS) entry which is preliminary data.</text>
</comment>
<reference evidence="6 7" key="1">
    <citation type="journal article" date="2015" name="Plant Cell">
        <title>Oil accumulation by the oleaginous diatom Fistulifera solaris as revealed by the genome and transcriptome.</title>
        <authorList>
            <person name="Tanaka T."/>
            <person name="Maeda Y."/>
            <person name="Veluchamy A."/>
            <person name="Tanaka M."/>
            <person name="Abida H."/>
            <person name="Marechal E."/>
            <person name="Bowler C."/>
            <person name="Muto M."/>
            <person name="Sunaga Y."/>
            <person name="Tanaka M."/>
            <person name="Yoshino T."/>
            <person name="Taniguchi T."/>
            <person name="Fukuda Y."/>
            <person name="Nemoto M."/>
            <person name="Matsumoto M."/>
            <person name="Wong P.S."/>
            <person name="Aburatani S."/>
            <person name="Fujibuchi W."/>
        </authorList>
    </citation>
    <scope>NUCLEOTIDE SEQUENCE [LARGE SCALE GENOMIC DNA]</scope>
    <source>
        <strain evidence="6 7">JPCC DA0580</strain>
    </source>
</reference>
<feature type="chain" id="PRO_5012441911" description="FAD-binding domain-containing protein" evidence="4">
    <location>
        <begin position="21"/>
        <end position="493"/>
    </location>
</feature>